<dbReference type="EMBL" id="CYXR01000019">
    <property type="protein sequence ID" value="CUN05618.1"/>
    <property type="molecule type" value="Genomic_DNA"/>
</dbReference>
<proteinExistence type="predicted"/>
<accession>A0A173TWP6</accession>
<dbReference type="Proteomes" id="UP000095727">
    <property type="component" value="Unassembled WGS sequence"/>
</dbReference>
<name>A0A173TWP6_9FIRM</name>
<feature type="domain" description="KANL3/Tex30 alpha/beta hydrolase-like" evidence="1">
    <location>
        <begin position="9"/>
        <end position="162"/>
    </location>
</feature>
<evidence type="ECO:0000313" key="3">
    <source>
        <dbReference type="Proteomes" id="UP000095727"/>
    </source>
</evidence>
<dbReference type="InterPro" id="IPR046879">
    <property type="entry name" value="KANL3/Tex30_Abhydrolase"/>
</dbReference>
<gene>
    <name evidence="2" type="ORF">ERS852574_02410</name>
</gene>
<sequence length="182" mass="21181">MKIAVFFPGIGYHCDKPLLYYARKLVQEYGYEKIVMQEYSYNGKNIRGDKKKMQEAFECLYAQAEKELEEIAFDEYSEVLFISKSVGTIIASAYAEKYKIKCCQILYTPLEQTFMFEHDDAIAFIGTADPWSNVKKVIACSKNQAVPIYVYEDANHSLEKENILQNIDILKNVMEKTQKYLR</sequence>
<dbReference type="Pfam" id="PF20408">
    <property type="entry name" value="Abhydrolase_11"/>
    <property type="match status" value="1"/>
</dbReference>
<reference evidence="2 3" key="1">
    <citation type="submission" date="2015-09" db="EMBL/GenBank/DDBJ databases">
        <authorList>
            <consortium name="Pathogen Informatics"/>
        </authorList>
    </citation>
    <scope>NUCLEOTIDE SEQUENCE [LARGE SCALE GENOMIC DNA]</scope>
    <source>
        <strain evidence="2 3">2789STDY5834962</strain>
    </source>
</reference>
<dbReference type="InterPro" id="IPR029058">
    <property type="entry name" value="AB_hydrolase_fold"/>
</dbReference>
<dbReference type="RefSeq" id="WP_055157657.1">
    <property type="nucleotide sequence ID" value="NZ_CYXR01000019.1"/>
</dbReference>
<dbReference type="SUPFAM" id="SSF53474">
    <property type="entry name" value="alpha/beta-Hydrolases"/>
    <property type="match status" value="1"/>
</dbReference>
<dbReference type="AlphaFoldDB" id="A0A173TWP6"/>
<protein>
    <recommendedName>
        <fullName evidence="1">KANL3/Tex30 alpha/beta hydrolase-like domain-containing protein</fullName>
    </recommendedName>
</protein>
<evidence type="ECO:0000259" key="1">
    <source>
        <dbReference type="Pfam" id="PF20408"/>
    </source>
</evidence>
<evidence type="ECO:0000313" key="2">
    <source>
        <dbReference type="EMBL" id="CUN05618.1"/>
    </source>
</evidence>
<dbReference type="Gene3D" id="3.40.50.1820">
    <property type="entry name" value="alpha/beta hydrolase"/>
    <property type="match status" value="1"/>
</dbReference>
<organism evidence="2 3">
    <name type="scientific">Coprococcus comes</name>
    <dbReference type="NCBI Taxonomy" id="410072"/>
    <lineage>
        <taxon>Bacteria</taxon>
        <taxon>Bacillati</taxon>
        <taxon>Bacillota</taxon>
        <taxon>Clostridia</taxon>
        <taxon>Lachnospirales</taxon>
        <taxon>Lachnospiraceae</taxon>
        <taxon>Coprococcus</taxon>
    </lineage>
</organism>